<dbReference type="PANTHER" id="PTHR35011:SF4">
    <property type="entry name" value="SLL1102 PROTEIN"/>
    <property type="match status" value="1"/>
</dbReference>
<dbReference type="InterPro" id="IPR055348">
    <property type="entry name" value="DctQ"/>
</dbReference>
<feature type="domain" description="Tripartite ATP-independent periplasmic transporters DctQ component" evidence="10">
    <location>
        <begin position="29"/>
        <end position="160"/>
    </location>
</feature>
<keyword evidence="2 9" id="KW-0813">Transport</keyword>
<keyword evidence="7 9" id="KW-0472">Membrane</keyword>
<comment type="subunit">
    <text evidence="9">The complex comprises the extracytoplasmic solute receptor protein and the two transmembrane proteins.</text>
</comment>
<evidence type="ECO:0000256" key="4">
    <source>
        <dbReference type="ARBA" id="ARBA00022519"/>
    </source>
</evidence>
<dbReference type="KEGG" id="hmi:soil367_11200"/>
<feature type="transmembrane region" description="Helical" evidence="9">
    <location>
        <begin position="91"/>
        <end position="113"/>
    </location>
</feature>
<evidence type="ECO:0000256" key="1">
    <source>
        <dbReference type="ARBA" id="ARBA00004429"/>
    </source>
</evidence>
<evidence type="ECO:0000256" key="6">
    <source>
        <dbReference type="ARBA" id="ARBA00022989"/>
    </source>
</evidence>
<proteinExistence type="inferred from homology"/>
<evidence type="ECO:0000256" key="5">
    <source>
        <dbReference type="ARBA" id="ARBA00022692"/>
    </source>
</evidence>
<feature type="transmembrane region" description="Helical" evidence="9">
    <location>
        <begin position="53"/>
        <end position="71"/>
    </location>
</feature>
<name>A0A4P7XMI9_9ALTE</name>
<feature type="transmembrane region" description="Helical" evidence="9">
    <location>
        <begin position="133"/>
        <end position="154"/>
    </location>
</feature>
<evidence type="ECO:0000256" key="7">
    <source>
        <dbReference type="ARBA" id="ARBA00023136"/>
    </source>
</evidence>
<evidence type="ECO:0000256" key="3">
    <source>
        <dbReference type="ARBA" id="ARBA00022475"/>
    </source>
</evidence>
<sequence length="185" mass="20737">MRPIHAFMNGVSRLNDFIGRWVAILVFAMFVLLLLEVFMRYVMASPTAWTNELTQLLFGVYAVMAGGYVMVHRGHVNVDLLYSHLSRRAQAGVDIFTSIIFFIFMGAVLYFGTDMALESIRGLETSYSAWNPPIWPAKTAIPVAALLLLLQGVVKLLEDIMIALNLEPPVRHTDVKSHDNNPEAL</sequence>
<keyword evidence="6 9" id="KW-1133">Transmembrane helix</keyword>
<comment type="subcellular location">
    <subcellularLocation>
        <location evidence="1 9">Cell inner membrane</location>
        <topology evidence="1 9">Multi-pass membrane protein</topology>
    </subcellularLocation>
</comment>
<dbReference type="InterPro" id="IPR007387">
    <property type="entry name" value="TRAP_DctQ"/>
</dbReference>
<dbReference type="GO" id="GO:0005886">
    <property type="term" value="C:plasma membrane"/>
    <property type="evidence" value="ECO:0007669"/>
    <property type="project" value="UniProtKB-SubCell"/>
</dbReference>
<reference evidence="11 12" key="1">
    <citation type="submission" date="2018-07" db="EMBL/GenBank/DDBJ databases">
        <title>Marsedoiliclastica nanhaica gen. nov. sp. nov., a novel marine hydrocarbonoclastic bacterium isolated from an in-situ enriched hydrocarbon-degrading consortium in deep-sea sediment.</title>
        <authorList>
            <person name="Dong C."/>
            <person name="Ma T."/>
            <person name="Liu R."/>
            <person name="Shao Z."/>
        </authorList>
    </citation>
    <scope>NUCLEOTIDE SEQUENCE [LARGE SCALE GENOMIC DNA]</scope>
    <source>
        <strain evidence="12">soil36-7</strain>
    </source>
</reference>
<gene>
    <name evidence="11" type="ORF">soil367_11200</name>
</gene>
<evidence type="ECO:0000313" key="11">
    <source>
        <dbReference type="EMBL" id="QCF27904.1"/>
    </source>
</evidence>
<dbReference type="GO" id="GO:0022857">
    <property type="term" value="F:transmembrane transporter activity"/>
    <property type="evidence" value="ECO:0007669"/>
    <property type="project" value="UniProtKB-UniRule"/>
</dbReference>
<keyword evidence="5 9" id="KW-0812">Transmembrane</keyword>
<dbReference type="AlphaFoldDB" id="A0A4P7XMI9"/>
<dbReference type="Proteomes" id="UP000298049">
    <property type="component" value="Chromosome"/>
</dbReference>
<evidence type="ECO:0000256" key="8">
    <source>
        <dbReference type="ARBA" id="ARBA00038436"/>
    </source>
</evidence>
<evidence type="ECO:0000256" key="9">
    <source>
        <dbReference type="RuleBase" id="RU369079"/>
    </source>
</evidence>
<comment type="similarity">
    <text evidence="8 9">Belongs to the TRAP transporter small permease family.</text>
</comment>
<keyword evidence="3" id="KW-1003">Cell membrane</keyword>
<organism evidence="11 12">
    <name type="scientific">Hydrocarboniclastica marina</name>
    <dbReference type="NCBI Taxonomy" id="2259620"/>
    <lineage>
        <taxon>Bacteria</taxon>
        <taxon>Pseudomonadati</taxon>
        <taxon>Pseudomonadota</taxon>
        <taxon>Gammaproteobacteria</taxon>
        <taxon>Alteromonadales</taxon>
        <taxon>Alteromonadaceae</taxon>
        <taxon>Hydrocarboniclastica</taxon>
    </lineage>
</organism>
<dbReference type="PANTHER" id="PTHR35011">
    <property type="entry name" value="2,3-DIKETO-L-GULONATE TRAP TRANSPORTER SMALL PERMEASE PROTEIN YIAM"/>
    <property type="match status" value="1"/>
</dbReference>
<accession>A0A4P7XMI9</accession>
<protein>
    <recommendedName>
        <fullName evidence="9">TRAP transporter small permease protein</fullName>
    </recommendedName>
</protein>
<dbReference type="EMBL" id="CP031093">
    <property type="protein sequence ID" value="QCF27904.1"/>
    <property type="molecule type" value="Genomic_DNA"/>
</dbReference>
<dbReference type="OrthoDB" id="8559033at2"/>
<evidence type="ECO:0000313" key="12">
    <source>
        <dbReference type="Proteomes" id="UP000298049"/>
    </source>
</evidence>
<keyword evidence="4 9" id="KW-0997">Cell inner membrane</keyword>
<keyword evidence="12" id="KW-1185">Reference proteome</keyword>
<feature type="transmembrane region" description="Helical" evidence="9">
    <location>
        <begin position="21"/>
        <end position="41"/>
    </location>
</feature>
<evidence type="ECO:0000256" key="2">
    <source>
        <dbReference type="ARBA" id="ARBA00022448"/>
    </source>
</evidence>
<comment type="function">
    <text evidence="9">Part of the tripartite ATP-independent periplasmic (TRAP) transport system.</text>
</comment>
<dbReference type="Pfam" id="PF04290">
    <property type="entry name" value="DctQ"/>
    <property type="match status" value="1"/>
</dbReference>
<evidence type="ECO:0000259" key="10">
    <source>
        <dbReference type="Pfam" id="PF04290"/>
    </source>
</evidence>